<evidence type="ECO:0000313" key="3">
    <source>
        <dbReference type="Proteomes" id="UP000199111"/>
    </source>
</evidence>
<proteinExistence type="predicted"/>
<dbReference type="AlphaFoldDB" id="A0A1I3YVA5"/>
<dbReference type="PROSITE" id="PS51257">
    <property type="entry name" value="PROKAR_LIPOPROTEIN"/>
    <property type="match status" value="1"/>
</dbReference>
<evidence type="ECO:0008006" key="4">
    <source>
        <dbReference type="Google" id="ProtNLM"/>
    </source>
</evidence>
<reference evidence="3" key="1">
    <citation type="submission" date="2016-10" db="EMBL/GenBank/DDBJ databases">
        <authorList>
            <person name="Varghese N."/>
            <person name="Submissions S."/>
        </authorList>
    </citation>
    <scope>NUCLEOTIDE SEQUENCE [LARGE SCALE GENOMIC DNA]</scope>
    <source>
        <strain evidence="3">CGMCC 4.2126</strain>
    </source>
</reference>
<dbReference type="Proteomes" id="UP000199111">
    <property type="component" value="Unassembled WGS sequence"/>
</dbReference>
<name>A0A1I3YVA5_9ACTN</name>
<organism evidence="2 3">
    <name type="scientific">Streptosporangium canum</name>
    <dbReference type="NCBI Taxonomy" id="324952"/>
    <lineage>
        <taxon>Bacteria</taxon>
        <taxon>Bacillati</taxon>
        <taxon>Actinomycetota</taxon>
        <taxon>Actinomycetes</taxon>
        <taxon>Streptosporangiales</taxon>
        <taxon>Streptosporangiaceae</taxon>
        <taxon>Streptosporangium</taxon>
    </lineage>
</organism>
<feature type="chain" id="PRO_5039648219" description="Sporulation and spore germination" evidence="1">
    <location>
        <begin position="31"/>
        <end position="191"/>
    </location>
</feature>
<dbReference type="GeneID" id="96301266"/>
<keyword evidence="3" id="KW-1185">Reference proteome</keyword>
<keyword evidence="1" id="KW-0732">Signal</keyword>
<protein>
    <recommendedName>
        <fullName evidence="4">Sporulation and spore germination</fullName>
    </recommendedName>
</protein>
<evidence type="ECO:0000313" key="2">
    <source>
        <dbReference type="EMBL" id="SFK35804.1"/>
    </source>
</evidence>
<dbReference type="RefSeq" id="WP_143121103.1">
    <property type="nucleotide sequence ID" value="NZ_FOQY01000023.1"/>
</dbReference>
<dbReference type="EMBL" id="FOQY01000023">
    <property type="protein sequence ID" value="SFK35804.1"/>
    <property type="molecule type" value="Genomic_DNA"/>
</dbReference>
<evidence type="ECO:0000256" key="1">
    <source>
        <dbReference type="SAM" id="SignalP"/>
    </source>
</evidence>
<accession>A0A1I3YVA5</accession>
<feature type="signal peptide" evidence="1">
    <location>
        <begin position="1"/>
        <end position="30"/>
    </location>
</feature>
<gene>
    <name evidence="2" type="ORF">SAMN05216275_12325</name>
</gene>
<sequence>MRFGVPAAPGMRRLACLLAAVLTLCGCGVAPTSTEDRGRPPVISYSPTWVTVYLLRDGRLEPANIPVASDSAKDIVSTLFRAGKQPPRQGLSSALNEFSHYDTDTTRYSETAQRNAPGGMLGYRLNVIITGDGAVSRAGLAQITCTIRQNKQESIWSVEVTRLFPGTPQSLGEHTCFEFRDLAAEGVRLPP</sequence>